<evidence type="ECO:0000313" key="3">
    <source>
        <dbReference type="Proteomes" id="UP000284219"/>
    </source>
</evidence>
<organism evidence="2 3">
    <name type="scientific">Ammoniphilus oxalaticus</name>
    <dbReference type="NCBI Taxonomy" id="66863"/>
    <lineage>
        <taxon>Bacteria</taxon>
        <taxon>Bacillati</taxon>
        <taxon>Bacillota</taxon>
        <taxon>Bacilli</taxon>
        <taxon>Bacillales</taxon>
        <taxon>Paenibacillaceae</taxon>
        <taxon>Aneurinibacillus group</taxon>
        <taxon>Ammoniphilus</taxon>
    </lineage>
</organism>
<feature type="transmembrane region" description="Helical" evidence="1">
    <location>
        <begin position="385"/>
        <end position="404"/>
    </location>
</feature>
<dbReference type="EMBL" id="MCHY01000006">
    <property type="protein sequence ID" value="RKD25823.1"/>
    <property type="molecule type" value="Genomic_DNA"/>
</dbReference>
<keyword evidence="1" id="KW-0472">Membrane</keyword>
<feature type="transmembrane region" description="Helical" evidence="1">
    <location>
        <begin position="261"/>
        <end position="279"/>
    </location>
</feature>
<feature type="transmembrane region" description="Helical" evidence="1">
    <location>
        <begin position="299"/>
        <end position="321"/>
    </location>
</feature>
<keyword evidence="1" id="KW-0812">Transmembrane</keyword>
<evidence type="ECO:0000313" key="2">
    <source>
        <dbReference type="EMBL" id="RKD25823.1"/>
    </source>
</evidence>
<accession>A0A419SNI9</accession>
<feature type="transmembrane region" description="Helical" evidence="1">
    <location>
        <begin position="327"/>
        <end position="346"/>
    </location>
</feature>
<comment type="caution">
    <text evidence="2">The sequence shown here is derived from an EMBL/GenBank/DDBJ whole genome shotgun (WGS) entry which is preliminary data.</text>
</comment>
<reference evidence="2 3" key="1">
    <citation type="submission" date="2016-08" db="EMBL/GenBank/DDBJ databases">
        <title>Novel Firmicute Genomes.</title>
        <authorList>
            <person name="Poppleton D.I."/>
            <person name="Gribaldo S."/>
        </authorList>
    </citation>
    <scope>NUCLEOTIDE SEQUENCE [LARGE SCALE GENOMIC DNA]</scope>
    <source>
        <strain evidence="2 3">RAOx-1</strain>
    </source>
</reference>
<dbReference type="Proteomes" id="UP000284219">
    <property type="component" value="Unassembled WGS sequence"/>
</dbReference>
<proteinExistence type="predicted"/>
<sequence>MATNVWKDQFIAAGVDGFNEWKNRSIARQLDQIVNEKMASFDQQDHYFEEALTHMMRMRQFLSEPGAILGSEKAKHGEIAEHLEVNARNAWSVLNGEGEVATFEGVGRTAPEDFILDGVNYQSKFINGTNNTLKHVLDHFNKYEDTTMNYSIPKDQFEVISTIRAAHDPEQLHSRSIQAILEKVEEIEFRTGRSFEDVIKPSISTYDDVQLGKVGETVSRHESQLADENQKVLESIEQDAREKTKGIESKQGPSVGEGLKVAGAAVVVAAGLNTLTVIYRKVKAGKKLNQFDKEDWKDIGLSSAVVGAKGGVTAGSIYTLINITSLSAPFAGAVTSAAAGLSLLIFNLKRDKISTDDFVAQGQILCLEAGIAAIGGAIGQTLIPVPILGAILGTITANIVWGFAKDQLGHKEHQVQQTLNAYVFSVLETIESAYQEIIAKINDTYTRYNTLIEAAFDSNMNAAVLAAASIDLAVELGVDQKTILKDDDDLDAFFLE</sequence>
<protein>
    <submittedName>
        <fullName evidence="2">Uncharacterized protein</fullName>
    </submittedName>
</protein>
<name>A0A419SNI9_9BACL</name>
<dbReference type="AlphaFoldDB" id="A0A419SNI9"/>
<keyword evidence="1" id="KW-1133">Transmembrane helix</keyword>
<dbReference type="RefSeq" id="WP_120188502.1">
    <property type="nucleotide sequence ID" value="NZ_MCHY01000006.1"/>
</dbReference>
<evidence type="ECO:0000256" key="1">
    <source>
        <dbReference type="SAM" id="Phobius"/>
    </source>
</evidence>
<dbReference type="OrthoDB" id="9125539at2"/>
<gene>
    <name evidence="2" type="ORF">BEP19_02490</name>
</gene>
<keyword evidence="3" id="KW-1185">Reference proteome</keyword>